<feature type="transmembrane region" description="Helical" evidence="1">
    <location>
        <begin position="234"/>
        <end position="254"/>
    </location>
</feature>
<keyword evidence="3" id="KW-1185">Reference proteome</keyword>
<evidence type="ECO:0000313" key="3">
    <source>
        <dbReference type="Proteomes" id="UP000186132"/>
    </source>
</evidence>
<feature type="transmembrane region" description="Helical" evidence="1">
    <location>
        <begin position="12"/>
        <end position="32"/>
    </location>
</feature>
<evidence type="ECO:0000313" key="2">
    <source>
        <dbReference type="EMBL" id="SHG71433.1"/>
    </source>
</evidence>
<dbReference type="OrthoDB" id="3631561at2"/>
<protein>
    <recommendedName>
        <fullName evidence="4">DUF445 domain-containing protein</fullName>
    </recommendedName>
</protein>
<gene>
    <name evidence="2" type="ORF">SAMN05443575_2612</name>
</gene>
<dbReference type="Proteomes" id="UP000186132">
    <property type="component" value="Unassembled WGS sequence"/>
</dbReference>
<organism evidence="2 3">
    <name type="scientific">Jatrophihabitans endophyticus</name>
    <dbReference type="NCBI Taxonomy" id="1206085"/>
    <lineage>
        <taxon>Bacteria</taxon>
        <taxon>Bacillati</taxon>
        <taxon>Actinomycetota</taxon>
        <taxon>Actinomycetes</taxon>
        <taxon>Jatrophihabitantales</taxon>
        <taxon>Jatrophihabitantaceae</taxon>
        <taxon>Jatrophihabitans</taxon>
    </lineage>
</organism>
<accession>A0A1M5M3Z8</accession>
<evidence type="ECO:0000256" key="1">
    <source>
        <dbReference type="SAM" id="Phobius"/>
    </source>
</evidence>
<feature type="transmembrane region" description="Helical" evidence="1">
    <location>
        <begin position="401"/>
        <end position="422"/>
    </location>
</feature>
<keyword evidence="1" id="KW-0472">Membrane</keyword>
<feature type="transmembrane region" description="Helical" evidence="1">
    <location>
        <begin position="209"/>
        <end position="228"/>
    </location>
</feature>
<sequence>MDHTLLIDLISIPLFTGVIGYITNWTGVLMLFRPIAFHGVRVPGLRLLFPYLPRRVRILPLIRFDGRLGWQGIVPSRADKMASISVDKGLAKLGSITDFYRELEPDKIAEHLAAVAQAEIRDVVEQIMQQENPQLWHDLPPIIKEAVFARVRAQLPGIIRTITDEIGENVDQLIDAKLMVIRYFVQNPELLNELFLIMGRKELRFMQNFGFYFGLPMGFVLVGVLQLVHQWWVLPLGGIVIGWVVNWIGVTMIFEPTFPRWWVPWKQGLMLKRQGEVTEKYSEMVANRVITLQNIGNELLTGPRSDRTLQMLEESLRPAVDKAVGPARAAVRVAIGPREYDHIRSSVATEATAFAPIAFNDAEFSQRQSVKIYRFISEQMREMGPDDFVEMLRSAIRQDEWLLFFHGGALGLFAGLLHLGIFGL</sequence>
<dbReference type="STRING" id="1206085.SAMN05443575_2612"/>
<keyword evidence="1" id="KW-1133">Transmembrane helix</keyword>
<dbReference type="PANTHER" id="PTHR35791:SF1">
    <property type="entry name" value="UPF0754 MEMBRANE PROTEIN YHEB"/>
    <property type="match status" value="1"/>
</dbReference>
<evidence type="ECO:0008006" key="4">
    <source>
        <dbReference type="Google" id="ProtNLM"/>
    </source>
</evidence>
<dbReference type="AlphaFoldDB" id="A0A1M5M3Z8"/>
<proteinExistence type="predicted"/>
<dbReference type="PANTHER" id="PTHR35791">
    <property type="entry name" value="UPF0754 MEMBRANE PROTEIN YHEB"/>
    <property type="match status" value="1"/>
</dbReference>
<reference evidence="2 3" key="1">
    <citation type="submission" date="2016-11" db="EMBL/GenBank/DDBJ databases">
        <authorList>
            <person name="Jaros S."/>
            <person name="Januszkiewicz K."/>
            <person name="Wedrychowicz H."/>
        </authorList>
    </citation>
    <scope>NUCLEOTIDE SEQUENCE [LARGE SCALE GENOMIC DNA]</scope>
    <source>
        <strain evidence="2 3">DSM 45627</strain>
    </source>
</reference>
<keyword evidence="1" id="KW-0812">Transmembrane</keyword>
<dbReference type="RefSeq" id="WP_073390735.1">
    <property type="nucleotide sequence ID" value="NZ_FQVU01000003.1"/>
</dbReference>
<name>A0A1M5M3Z8_9ACTN</name>
<dbReference type="EMBL" id="FQVU01000003">
    <property type="protein sequence ID" value="SHG71433.1"/>
    <property type="molecule type" value="Genomic_DNA"/>
</dbReference>